<name>A0A316GUL5_9SPHI</name>
<reference evidence="1 2" key="1">
    <citation type="submission" date="2018-05" db="EMBL/GenBank/DDBJ databases">
        <title>Genomic Encyclopedia of Archaeal and Bacterial Type Strains, Phase II (KMG-II): from individual species to whole genera.</title>
        <authorList>
            <person name="Goeker M."/>
        </authorList>
    </citation>
    <scope>NUCLEOTIDE SEQUENCE [LARGE SCALE GENOMIC DNA]</scope>
    <source>
        <strain evidence="1 2">DSM 19975</strain>
    </source>
</reference>
<evidence type="ECO:0000313" key="2">
    <source>
        <dbReference type="Proteomes" id="UP000245678"/>
    </source>
</evidence>
<protein>
    <submittedName>
        <fullName evidence="1">Uncharacterized protein</fullName>
    </submittedName>
</protein>
<keyword evidence="2" id="KW-1185">Reference proteome</keyword>
<dbReference type="EMBL" id="QGHA01000019">
    <property type="protein sequence ID" value="PWK67060.1"/>
    <property type="molecule type" value="Genomic_DNA"/>
</dbReference>
<organism evidence="1 2">
    <name type="scientific">Mucilaginibacter oryzae</name>
    <dbReference type="NCBI Taxonomy" id="468058"/>
    <lineage>
        <taxon>Bacteria</taxon>
        <taxon>Pseudomonadati</taxon>
        <taxon>Bacteroidota</taxon>
        <taxon>Sphingobacteriia</taxon>
        <taxon>Sphingobacteriales</taxon>
        <taxon>Sphingobacteriaceae</taxon>
        <taxon>Mucilaginibacter</taxon>
    </lineage>
</organism>
<dbReference type="AlphaFoldDB" id="A0A316GUL5"/>
<accession>A0A316GUL5</accession>
<dbReference type="Proteomes" id="UP000245678">
    <property type="component" value="Unassembled WGS sequence"/>
</dbReference>
<sequence length="184" mass="21251">MKEKLRLHKEAGHWVKIYSKVSKNKVLSRNGYILGFSDNLLLIQQTHDFNVDDYAILPISQIQKIRFNSADKYFDKIMRWENRTGAVGIKHTVDIDNWRSAFKSLKELGLNVIAECEAEEIDSFTIGPIAKVGKKLIHITYFDAAGHLDDEPTSINYESLTRVVFDSEYINIFSKYLRKHKAAK</sequence>
<dbReference type="RefSeq" id="WP_109610766.1">
    <property type="nucleotide sequence ID" value="NZ_QGHA01000019.1"/>
</dbReference>
<comment type="caution">
    <text evidence="1">The sequence shown here is derived from an EMBL/GenBank/DDBJ whole genome shotgun (WGS) entry which is preliminary data.</text>
</comment>
<evidence type="ECO:0000313" key="1">
    <source>
        <dbReference type="EMBL" id="PWK67060.1"/>
    </source>
</evidence>
<proteinExistence type="predicted"/>
<gene>
    <name evidence="1" type="ORF">LX99_04918</name>
</gene>